<keyword evidence="4" id="KW-1185">Reference proteome</keyword>
<dbReference type="PANTHER" id="PTHR45947">
    <property type="entry name" value="SULFOQUINOVOSYL TRANSFERASE SQD2"/>
    <property type="match status" value="1"/>
</dbReference>
<proteinExistence type="predicted"/>
<reference evidence="3 4" key="1">
    <citation type="submission" date="2020-08" db="EMBL/GenBank/DDBJ databases">
        <title>Genome sequence of Pedobacter roseus KACC 11594T.</title>
        <authorList>
            <person name="Hyun D.-W."/>
            <person name="Bae J.-W."/>
        </authorList>
    </citation>
    <scope>NUCLEOTIDE SEQUENCE [LARGE SCALE GENOMIC DNA]</scope>
    <source>
        <strain evidence="3 4">KACC 11594</strain>
    </source>
</reference>
<evidence type="ECO:0000259" key="1">
    <source>
        <dbReference type="Pfam" id="PF00534"/>
    </source>
</evidence>
<dbReference type="Gene3D" id="3.40.50.2000">
    <property type="entry name" value="Glycogen Phosphorylase B"/>
    <property type="match status" value="2"/>
</dbReference>
<dbReference type="KEGG" id="proe:H9L23_09515"/>
<dbReference type="AlphaFoldDB" id="A0A7G9QLR0"/>
<dbReference type="EMBL" id="CP060723">
    <property type="protein sequence ID" value="QNN44285.1"/>
    <property type="molecule type" value="Genomic_DNA"/>
</dbReference>
<dbReference type="CDD" id="cd03808">
    <property type="entry name" value="GT4_CapM-like"/>
    <property type="match status" value="1"/>
</dbReference>
<dbReference type="GO" id="GO:0016757">
    <property type="term" value="F:glycosyltransferase activity"/>
    <property type="evidence" value="ECO:0007669"/>
    <property type="project" value="InterPro"/>
</dbReference>
<evidence type="ECO:0000313" key="3">
    <source>
        <dbReference type="EMBL" id="QNN44285.1"/>
    </source>
</evidence>
<feature type="domain" description="Glycosyltransferase subfamily 4-like N-terminal" evidence="2">
    <location>
        <begin position="31"/>
        <end position="171"/>
    </location>
</feature>
<accession>A0A7G9QLR0</accession>
<dbReference type="InterPro" id="IPR050194">
    <property type="entry name" value="Glycosyltransferase_grp1"/>
</dbReference>
<name>A0A7G9QLR0_9SPHI</name>
<keyword evidence="3" id="KW-0808">Transferase</keyword>
<evidence type="ECO:0000259" key="2">
    <source>
        <dbReference type="Pfam" id="PF13579"/>
    </source>
</evidence>
<dbReference type="InterPro" id="IPR001296">
    <property type="entry name" value="Glyco_trans_1"/>
</dbReference>
<dbReference type="RefSeq" id="WP_187594730.1">
    <property type="nucleotide sequence ID" value="NZ_CP060723.1"/>
</dbReference>
<feature type="domain" description="Glycosyl transferase family 1" evidence="1">
    <location>
        <begin position="192"/>
        <end position="359"/>
    </location>
</feature>
<dbReference type="Pfam" id="PF00534">
    <property type="entry name" value="Glycos_transf_1"/>
    <property type="match status" value="1"/>
</dbReference>
<dbReference type="Proteomes" id="UP000515806">
    <property type="component" value="Chromosome"/>
</dbReference>
<protein>
    <submittedName>
        <fullName evidence="3">Glycosyltransferase family 4 protein</fullName>
    </submittedName>
</protein>
<gene>
    <name evidence="3" type="ORF">H9L23_09515</name>
</gene>
<dbReference type="InterPro" id="IPR028098">
    <property type="entry name" value="Glyco_trans_4-like_N"/>
</dbReference>
<organism evidence="3 4">
    <name type="scientific">Pedobacter roseus</name>
    <dbReference type="NCBI Taxonomy" id="336820"/>
    <lineage>
        <taxon>Bacteria</taxon>
        <taxon>Pseudomonadati</taxon>
        <taxon>Bacteroidota</taxon>
        <taxon>Sphingobacteriia</taxon>
        <taxon>Sphingobacteriales</taxon>
        <taxon>Sphingobacteriaceae</taxon>
        <taxon>Pedobacter</taxon>
    </lineage>
</organism>
<dbReference type="Pfam" id="PF13579">
    <property type="entry name" value="Glyco_trans_4_4"/>
    <property type="match status" value="1"/>
</dbReference>
<evidence type="ECO:0000313" key="4">
    <source>
        <dbReference type="Proteomes" id="UP000515806"/>
    </source>
</evidence>
<dbReference type="PANTHER" id="PTHR45947:SF3">
    <property type="entry name" value="SULFOQUINOVOSYL TRANSFERASE SQD2"/>
    <property type="match status" value="1"/>
</dbReference>
<sequence length="390" mass="43304">MKHKLMRITTVPISLLVLLKKQLVFMSQYFDVLAVSSAGDALQQVGKEAPVRIKAVNMTRRVTPLQDLVGIFKLCRVMLAERPSIVHTHTPKAGLLGMIAAKLVGVPIRLHTVAGLPVLEKKGLLKWTMGITEILTSACATHIYANSPNMMRLMIDRRYCTGKKIKVIGRGSTGGIDTAVFNPDLPGIIAAKTETRTALRLKDDAFVYCFIGRMVGDKGISELVSAFCNLYKQNPRMILLLVGPFENELDPLPAAIHKLINEHEGIRWLDFQTDIRKYLAISDVFVFPSYREGFPNVIMQAGAMGVPCIVSNINGCNEIINEGLNGLIVPVKNIPHLEQAMARLHATPTERLNMATASRAIIQSRYESDLLIGQIFSEYQLQIQKYNNKN</sequence>
<dbReference type="SUPFAM" id="SSF53756">
    <property type="entry name" value="UDP-Glycosyltransferase/glycogen phosphorylase"/>
    <property type="match status" value="1"/>
</dbReference>